<dbReference type="EMBL" id="FKLO01000082">
    <property type="protein sequence ID" value="SAM72353.1"/>
    <property type="molecule type" value="Genomic_DNA"/>
</dbReference>
<dbReference type="InterPro" id="IPR030489">
    <property type="entry name" value="TR_Rrf2-type_CS"/>
</dbReference>
<dbReference type="GO" id="GO:0003700">
    <property type="term" value="F:DNA-binding transcription factor activity"/>
    <property type="evidence" value="ECO:0007669"/>
    <property type="project" value="TreeGrafter"/>
</dbReference>
<dbReference type="InterPro" id="IPR036388">
    <property type="entry name" value="WH-like_DNA-bd_sf"/>
</dbReference>
<protein>
    <submittedName>
        <fullName evidence="1">Iron-sulfur cluster regulator IscR</fullName>
    </submittedName>
</protein>
<gene>
    <name evidence="1" type="ORF">CHUV0807_2458</name>
</gene>
<dbReference type="Pfam" id="PF02082">
    <property type="entry name" value="Rrf2"/>
    <property type="match status" value="1"/>
</dbReference>
<dbReference type="PROSITE" id="PS51197">
    <property type="entry name" value="HTH_RRF2_2"/>
    <property type="match status" value="1"/>
</dbReference>
<dbReference type="InterPro" id="IPR014290">
    <property type="entry name" value="SUF_FeS_clus_asmbl_reg"/>
</dbReference>
<proteinExistence type="predicted"/>
<dbReference type="PANTHER" id="PTHR33221:SF2">
    <property type="entry name" value="TRANSCRIPTIONAL REGULATOR"/>
    <property type="match status" value="1"/>
</dbReference>
<sequence>MLRITKESEYAFLLLGAILSAEGAARNTATLAKEARIAVPMSGKVLKRLTQQGILESIRGAHGGYQLARAAENVTALDVVEAIEGGPELVECTNGETNCALAEHCQFSPFWQELNDDIRAMLAAKTLADMQRFERRQHERTLKFPEHNDLKQEAS</sequence>
<dbReference type="PANTHER" id="PTHR33221">
    <property type="entry name" value="WINGED HELIX-TURN-HELIX TRANSCRIPTIONAL REGULATOR, RRF2 FAMILY"/>
    <property type="match status" value="1"/>
</dbReference>
<dbReference type="RefSeq" id="WP_079542261.1">
    <property type="nucleotide sequence ID" value="NZ_CAURWG010000036.1"/>
</dbReference>
<organism evidence="1 2">
    <name type="scientific">Cardiobacterium hominis</name>
    <dbReference type="NCBI Taxonomy" id="2718"/>
    <lineage>
        <taxon>Bacteria</taxon>
        <taxon>Pseudomonadati</taxon>
        <taxon>Pseudomonadota</taxon>
        <taxon>Gammaproteobacteria</taxon>
        <taxon>Cardiobacteriales</taxon>
        <taxon>Cardiobacteriaceae</taxon>
        <taxon>Cardiobacterium</taxon>
    </lineage>
</organism>
<dbReference type="InterPro" id="IPR000944">
    <property type="entry name" value="Tscrpt_reg_Rrf2"/>
</dbReference>
<dbReference type="InterPro" id="IPR036390">
    <property type="entry name" value="WH_DNA-bd_sf"/>
</dbReference>
<dbReference type="AlphaFoldDB" id="A0A1C3H780"/>
<dbReference type="NCBIfam" id="TIGR02944">
    <property type="entry name" value="suf_reg_Xantho"/>
    <property type="match status" value="1"/>
</dbReference>
<evidence type="ECO:0000313" key="1">
    <source>
        <dbReference type="EMBL" id="SAM72353.1"/>
    </source>
</evidence>
<dbReference type="GO" id="GO:0005829">
    <property type="term" value="C:cytosol"/>
    <property type="evidence" value="ECO:0007669"/>
    <property type="project" value="TreeGrafter"/>
</dbReference>
<evidence type="ECO:0000313" key="2">
    <source>
        <dbReference type="Proteomes" id="UP000190837"/>
    </source>
</evidence>
<name>A0A1C3H780_9GAMM</name>
<reference evidence="2" key="1">
    <citation type="submission" date="2016-04" db="EMBL/GenBank/DDBJ databases">
        <authorList>
            <person name="Tagini F."/>
        </authorList>
    </citation>
    <scope>NUCLEOTIDE SEQUENCE [LARGE SCALE GENOMIC DNA]</scope>
    <source>
        <strain evidence="2">CHUV0807</strain>
    </source>
</reference>
<dbReference type="Proteomes" id="UP000190837">
    <property type="component" value="Unassembled WGS sequence"/>
</dbReference>
<accession>A0A1C3H780</accession>
<dbReference type="NCBIfam" id="TIGR00738">
    <property type="entry name" value="rrf2_super"/>
    <property type="match status" value="1"/>
</dbReference>
<dbReference type="PROSITE" id="PS01332">
    <property type="entry name" value="HTH_RRF2_1"/>
    <property type="match status" value="1"/>
</dbReference>
<dbReference type="SUPFAM" id="SSF46785">
    <property type="entry name" value="Winged helix' DNA-binding domain"/>
    <property type="match status" value="1"/>
</dbReference>
<dbReference type="Gene3D" id="1.10.10.10">
    <property type="entry name" value="Winged helix-like DNA-binding domain superfamily/Winged helix DNA-binding domain"/>
    <property type="match status" value="1"/>
</dbReference>